<feature type="transmembrane region" description="Helical" evidence="1">
    <location>
        <begin position="63"/>
        <end position="80"/>
    </location>
</feature>
<feature type="transmembrane region" description="Helical" evidence="1">
    <location>
        <begin position="32"/>
        <end position="51"/>
    </location>
</feature>
<dbReference type="AlphaFoldDB" id="A0A494VRW8"/>
<keyword evidence="1" id="KW-0812">Transmembrane</keyword>
<accession>A0A494VRW8</accession>
<organism evidence="2 3">
    <name type="scientific">Mucilaginibacter celer</name>
    <dbReference type="NCBI Taxonomy" id="2305508"/>
    <lineage>
        <taxon>Bacteria</taxon>
        <taxon>Pseudomonadati</taxon>
        <taxon>Bacteroidota</taxon>
        <taxon>Sphingobacteriia</taxon>
        <taxon>Sphingobacteriales</taxon>
        <taxon>Sphingobacteriaceae</taxon>
        <taxon>Mucilaginibacter</taxon>
    </lineage>
</organism>
<evidence type="ECO:0000313" key="3">
    <source>
        <dbReference type="Proteomes" id="UP000270046"/>
    </source>
</evidence>
<proteinExistence type="predicted"/>
<dbReference type="Proteomes" id="UP000270046">
    <property type="component" value="Chromosome"/>
</dbReference>
<reference evidence="2 3" key="1">
    <citation type="submission" date="2018-10" db="EMBL/GenBank/DDBJ databases">
        <title>Genome sequencing of Mucilaginibacter sp. HYN0043.</title>
        <authorList>
            <person name="Kim M."/>
            <person name="Yi H."/>
        </authorList>
    </citation>
    <scope>NUCLEOTIDE SEQUENCE [LARGE SCALE GENOMIC DNA]</scope>
    <source>
        <strain evidence="2 3">HYN0043</strain>
    </source>
</reference>
<protein>
    <recommendedName>
        <fullName evidence="4">Nicotinamide mononucleotide transporter</fullName>
    </recommendedName>
</protein>
<feature type="transmembrane region" description="Helical" evidence="1">
    <location>
        <begin position="114"/>
        <end position="136"/>
    </location>
</feature>
<dbReference type="KEGG" id="muh:HYN43_012935"/>
<evidence type="ECO:0000313" key="2">
    <source>
        <dbReference type="EMBL" id="AYL96140.1"/>
    </source>
</evidence>
<dbReference type="EMBL" id="CP032869">
    <property type="protein sequence ID" value="AYL96140.1"/>
    <property type="molecule type" value="Genomic_DNA"/>
</dbReference>
<keyword evidence="1" id="KW-1133">Transmembrane helix</keyword>
<sequence length="220" mass="26238">MHYITINTGAELLCFFIGLFCVAWDKTPAWRVLLIYQFATCLIEFTGIYLRDHHQRNSIVYDIFITAECGTVSYFFYYLFRRYFKPFKLLAAWAFIFLTVYISEFVFFKHFQGYVDITASVISVVFVVASLVYYYLVQKYDDYQSLLSSPEFWWVNGVLFFYFGSTVSNIFFQYLIKEETDFNLTARYIIFNALNLLLYGCWSYAFICRYRQKTSFISSS</sequence>
<gene>
    <name evidence="2" type="ORF">HYN43_012935</name>
</gene>
<evidence type="ECO:0000256" key="1">
    <source>
        <dbReference type="SAM" id="Phobius"/>
    </source>
</evidence>
<name>A0A494VRW8_9SPHI</name>
<feature type="transmembrane region" description="Helical" evidence="1">
    <location>
        <begin position="6"/>
        <end position="25"/>
    </location>
</feature>
<evidence type="ECO:0008006" key="4">
    <source>
        <dbReference type="Google" id="ProtNLM"/>
    </source>
</evidence>
<keyword evidence="3" id="KW-1185">Reference proteome</keyword>
<feature type="transmembrane region" description="Helical" evidence="1">
    <location>
        <begin position="87"/>
        <end position="108"/>
    </location>
</feature>
<feature type="transmembrane region" description="Helical" evidence="1">
    <location>
        <begin position="188"/>
        <end position="207"/>
    </location>
</feature>
<dbReference type="RefSeq" id="WP_119409744.1">
    <property type="nucleotide sequence ID" value="NZ_CP032869.1"/>
</dbReference>
<feature type="transmembrane region" description="Helical" evidence="1">
    <location>
        <begin position="157"/>
        <end position="176"/>
    </location>
</feature>
<dbReference type="OrthoDB" id="649648at2"/>
<keyword evidence="1" id="KW-0472">Membrane</keyword>